<evidence type="ECO:0000256" key="2">
    <source>
        <dbReference type="ARBA" id="ARBA00022553"/>
    </source>
</evidence>
<dbReference type="InterPro" id="IPR011006">
    <property type="entry name" value="CheY-like_superfamily"/>
</dbReference>
<evidence type="ECO:0000256" key="8">
    <source>
        <dbReference type="PROSITE-ProRule" id="PRU01091"/>
    </source>
</evidence>
<dbReference type="Pfam" id="PF00072">
    <property type="entry name" value="Response_reg"/>
    <property type="match status" value="1"/>
</dbReference>
<dbReference type="SUPFAM" id="SSF46894">
    <property type="entry name" value="C-terminal effector domain of the bipartite response regulators"/>
    <property type="match status" value="1"/>
</dbReference>
<reference evidence="11 12" key="1">
    <citation type="submission" date="2015-08" db="EMBL/GenBank/DDBJ databases">
        <title>The complete genome sequence of Bacillus beveridgei MLTeJB.</title>
        <authorList>
            <person name="Hanson T.E."/>
            <person name="Mesa C."/>
            <person name="Basesman S.M."/>
            <person name="Oremland R.S."/>
        </authorList>
    </citation>
    <scope>NUCLEOTIDE SEQUENCE [LARGE SCALE GENOMIC DNA]</scope>
    <source>
        <strain evidence="11 12">MLTeJB</strain>
    </source>
</reference>
<evidence type="ECO:0000256" key="4">
    <source>
        <dbReference type="ARBA" id="ARBA00023015"/>
    </source>
</evidence>
<keyword evidence="5 8" id="KW-0238">DNA-binding</keyword>
<dbReference type="AlphaFoldDB" id="A0A1D7QZA0"/>
<feature type="domain" description="OmpR/PhoB-type" evidence="10">
    <location>
        <begin position="122"/>
        <end position="222"/>
    </location>
</feature>
<dbReference type="OrthoDB" id="9790442at2"/>
<dbReference type="PROSITE" id="PS51755">
    <property type="entry name" value="OMPR_PHOB"/>
    <property type="match status" value="1"/>
</dbReference>
<dbReference type="GO" id="GO:0000976">
    <property type="term" value="F:transcription cis-regulatory region binding"/>
    <property type="evidence" value="ECO:0007669"/>
    <property type="project" value="TreeGrafter"/>
</dbReference>
<dbReference type="KEGG" id="bbev:BBEV_3023"/>
<evidence type="ECO:0000313" key="12">
    <source>
        <dbReference type="Proteomes" id="UP000094463"/>
    </source>
</evidence>
<comment type="subcellular location">
    <subcellularLocation>
        <location evidence="1">Cytoplasm</location>
    </subcellularLocation>
</comment>
<dbReference type="SMART" id="SM00448">
    <property type="entry name" value="REC"/>
    <property type="match status" value="1"/>
</dbReference>
<dbReference type="InterPro" id="IPR036388">
    <property type="entry name" value="WH-like_DNA-bd_sf"/>
</dbReference>
<dbReference type="CDD" id="cd00383">
    <property type="entry name" value="trans_reg_C"/>
    <property type="match status" value="1"/>
</dbReference>
<evidence type="ECO:0000256" key="6">
    <source>
        <dbReference type="ARBA" id="ARBA00023163"/>
    </source>
</evidence>
<dbReference type="STRING" id="632773.BBEV_3023"/>
<dbReference type="FunFam" id="3.40.50.2300:FF:000001">
    <property type="entry name" value="DNA-binding response regulator PhoB"/>
    <property type="match status" value="1"/>
</dbReference>
<keyword evidence="12" id="KW-1185">Reference proteome</keyword>
<evidence type="ECO:0000256" key="1">
    <source>
        <dbReference type="ARBA" id="ARBA00004496"/>
    </source>
</evidence>
<accession>A0A1D7QZA0</accession>
<keyword evidence="2 7" id="KW-0597">Phosphoprotein</keyword>
<dbReference type="GO" id="GO:0006355">
    <property type="term" value="P:regulation of DNA-templated transcription"/>
    <property type="evidence" value="ECO:0007669"/>
    <property type="project" value="InterPro"/>
</dbReference>
<organism evidence="11 12">
    <name type="scientific">Salisediminibacterium beveridgei</name>
    <dbReference type="NCBI Taxonomy" id="632773"/>
    <lineage>
        <taxon>Bacteria</taxon>
        <taxon>Bacillati</taxon>
        <taxon>Bacillota</taxon>
        <taxon>Bacilli</taxon>
        <taxon>Bacillales</taxon>
        <taxon>Bacillaceae</taxon>
        <taxon>Salisediminibacterium</taxon>
    </lineage>
</organism>
<dbReference type="InterPro" id="IPR001867">
    <property type="entry name" value="OmpR/PhoB-type_DNA-bd"/>
</dbReference>
<name>A0A1D7QZA0_9BACI</name>
<dbReference type="CDD" id="cd17574">
    <property type="entry name" value="REC_OmpR"/>
    <property type="match status" value="1"/>
</dbReference>
<evidence type="ECO:0000259" key="10">
    <source>
        <dbReference type="PROSITE" id="PS51755"/>
    </source>
</evidence>
<dbReference type="EMBL" id="CP012502">
    <property type="protein sequence ID" value="AOM84341.1"/>
    <property type="molecule type" value="Genomic_DNA"/>
</dbReference>
<dbReference type="InterPro" id="IPR039420">
    <property type="entry name" value="WalR-like"/>
</dbReference>
<keyword evidence="3" id="KW-0902">Two-component regulatory system</keyword>
<evidence type="ECO:0000313" key="11">
    <source>
        <dbReference type="EMBL" id="AOM84341.1"/>
    </source>
</evidence>
<dbReference type="GO" id="GO:0005829">
    <property type="term" value="C:cytosol"/>
    <property type="evidence" value="ECO:0007669"/>
    <property type="project" value="TreeGrafter"/>
</dbReference>
<dbReference type="Proteomes" id="UP000094463">
    <property type="component" value="Chromosome"/>
</dbReference>
<dbReference type="PANTHER" id="PTHR48111">
    <property type="entry name" value="REGULATOR OF RPOS"/>
    <property type="match status" value="1"/>
</dbReference>
<dbReference type="SMART" id="SM00862">
    <property type="entry name" value="Trans_reg_C"/>
    <property type="match status" value="1"/>
</dbReference>
<dbReference type="PROSITE" id="PS50110">
    <property type="entry name" value="RESPONSE_REGULATORY"/>
    <property type="match status" value="1"/>
</dbReference>
<dbReference type="Gene3D" id="6.10.250.690">
    <property type="match status" value="1"/>
</dbReference>
<sequence length="227" mass="26004">MAKILIVDDEARMLDLIALYLKPYGHQVLKETSGADAVERIADEPVDLVILDIMMPDMDGWEVCKEVRSFSDIPVIMLTARDEKEDVVRGLKTGADDYLTKPFDEHELLARIEALLRRSKRQDVEECCGLIWNGQERSLTYEDTAIALTPKEFDTIGLFLRHPGRAFSREEIIETAWGLGSDTEGRTVDTHIRNLREKVRRSGFPVDDHLKTVWGKGYKWLAESRQE</sequence>
<feature type="DNA-binding region" description="OmpR/PhoB-type" evidence="8">
    <location>
        <begin position="122"/>
        <end position="222"/>
    </location>
</feature>
<keyword evidence="4" id="KW-0805">Transcription regulation</keyword>
<evidence type="ECO:0000256" key="7">
    <source>
        <dbReference type="PROSITE-ProRule" id="PRU00169"/>
    </source>
</evidence>
<dbReference type="GO" id="GO:0000156">
    <property type="term" value="F:phosphorelay response regulator activity"/>
    <property type="evidence" value="ECO:0007669"/>
    <property type="project" value="TreeGrafter"/>
</dbReference>
<evidence type="ECO:0000256" key="3">
    <source>
        <dbReference type="ARBA" id="ARBA00023012"/>
    </source>
</evidence>
<dbReference type="InterPro" id="IPR016032">
    <property type="entry name" value="Sig_transdc_resp-reg_C-effctor"/>
</dbReference>
<evidence type="ECO:0000256" key="5">
    <source>
        <dbReference type="ARBA" id="ARBA00023125"/>
    </source>
</evidence>
<feature type="modified residue" description="4-aspartylphosphate" evidence="7">
    <location>
        <position position="52"/>
    </location>
</feature>
<feature type="domain" description="Response regulatory" evidence="9">
    <location>
        <begin position="3"/>
        <end position="116"/>
    </location>
</feature>
<dbReference type="PANTHER" id="PTHR48111:SF73">
    <property type="entry name" value="ALKALINE PHOSPHATASE SYNTHESIS TRANSCRIPTIONAL REGULATORY PROTEIN PHOP"/>
    <property type="match status" value="1"/>
</dbReference>
<gene>
    <name evidence="11" type="primary">yclJ</name>
    <name evidence="11" type="ORF">BBEV_3023</name>
</gene>
<dbReference type="InterPro" id="IPR001789">
    <property type="entry name" value="Sig_transdc_resp-reg_receiver"/>
</dbReference>
<dbReference type="Gene3D" id="1.10.10.10">
    <property type="entry name" value="Winged helix-like DNA-binding domain superfamily/Winged helix DNA-binding domain"/>
    <property type="match status" value="1"/>
</dbReference>
<dbReference type="Gene3D" id="3.40.50.2300">
    <property type="match status" value="1"/>
</dbReference>
<evidence type="ECO:0000259" key="9">
    <source>
        <dbReference type="PROSITE" id="PS50110"/>
    </source>
</evidence>
<protein>
    <submittedName>
        <fullName evidence="11">Putative transcriptional regulatory protein yclJ</fullName>
    </submittedName>
</protein>
<dbReference type="GO" id="GO:0032993">
    <property type="term" value="C:protein-DNA complex"/>
    <property type="evidence" value="ECO:0007669"/>
    <property type="project" value="TreeGrafter"/>
</dbReference>
<keyword evidence="6" id="KW-0804">Transcription</keyword>
<dbReference type="SUPFAM" id="SSF52172">
    <property type="entry name" value="CheY-like"/>
    <property type="match status" value="1"/>
</dbReference>
<proteinExistence type="predicted"/>
<dbReference type="Pfam" id="PF00486">
    <property type="entry name" value="Trans_reg_C"/>
    <property type="match status" value="1"/>
</dbReference>
<dbReference type="RefSeq" id="WP_069366229.1">
    <property type="nucleotide sequence ID" value="NZ_CP012502.1"/>
</dbReference>